<evidence type="ECO:0008006" key="16">
    <source>
        <dbReference type="Google" id="ProtNLM"/>
    </source>
</evidence>
<comment type="similarity">
    <text evidence="2 12">Belongs to the cytochrome P450 family.</text>
</comment>
<sequence length="384" mass="43788">MGTMQTSIVFLCGTLFLYLFFIFIKFLHKVWWTPIQIQQAMRLQGIKHPFYRFLYGSTKEILNMRKESNGKPMELSHYIFPKIQPHCTLGSTSVSSLVSEAEFVKDIMNNKDKSYPKNEPDGFIKKLWLLRSADDIESKKLKQGICKSIIRTIVKREKAMNVKVDSFGNDFLGLLVKVNYDADEGKRITVDDVVDECKTFYTAGHETTISLLTWTVLLLGIHTDWQEKARQEMNMIINESLRLYPPVVLLPRIVKHEAKLGKFSVPANTTLVIPTLSIHHDTQIRGEDAQQFKPKRYSEGVAKATNNNLAVFLPFGLGPRSCVGLKFGLNEAKIALIMMLQRYAFTLSPAYIHSPIVMLTSRPQHGVQNPLADKWDENKDGYVA</sequence>
<gene>
    <name evidence="14" type="ORF">RJ640_008051</name>
</gene>
<dbReference type="InterPro" id="IPR036396">
    <property type="entry name" value="Cyt_P450_sf"/>
</dbReference>
<dbReference type="PROSITE" id="PS00086">
    <property type="entry name" value="CYTOCHROME_P450"/>
    <property type="match status" value="1"/>
</dbReference>
<dbReference type="GO" id="GO:0020037">
    <property type="term" value="F:heme binding"/>
    <property type="evidence" value="ECO:0007669"/>
    <property type="project" value="InterPro"/>
</dbReference>
<feature type="binding site" description="axial binding residue" evidence="11">
    <location>
        <position position="322"/>
    </location>
    <ligand>
        <name>heme</name>
        <dbReference type="ChEBI" id="CHEBI:30413"/>
    </ligand>
    <ligandPart>
        <name>Fe</name>
        <dbReference type="ChEBI" id="CHEBI:18248"/>
    </ligandPart>
</feature>
<dbReference type="GO" id="GO:0005506">
    <property type="term" value="F:iron ion binding"/>
    <property type="evidence" value="ECO:0007669"/>
    <property type="project" value="InterPro"/>
</dbReference>
<dbReference type="AlphaFoldDB" id="A0AA88RB29"/>
<evidence type="ECO:0000256" key="13">
    <source>
        <dbReference type="SAM" id="Phobius"/>
    </source>
</evidence>
<evidence type="ECO:0000256" key="10">
    <source>
        <dbReference type="ARBA" id="ARBA00023136"/>
    </source>
</evidence>
<dbReference type="PANTHER" id="PTHR24282:SF20">
    <property type="entry name" value="CYTOCHROME P450 CYP749A22-LIKE"/>
    <property type="match status" value="1"/>
</dbReference>
<dbReference type="Gene3D" id="1.10.630.10">
    <property type="entry name" value="Cytochrome P450"/>
    <property type="match status" value="1"/>
</dbReference>
<dbReference type="InterPro" id="IPR050665">
    <property type="entry name" value="Cytochrome_P450_Monooxygen"/>
</dbReference>
<dbReference type="PRINTS" id="PR00463">
    <property type="entry name" value="EP450I"/>
</dbReference>
<dbReference type="Proteomes" id="UP001187471">
    <property type="component" value="Unassembled WGS sequence"/>
</dbReference>
<keyword evidence="9 12" id="KW-0503">Monooxygenase</keyword>
<keyword evidence="10 13" id="KW-0472">Membrane</keyword>
<keyword evidence="7 12" id="KW-0560">Oxidoreductase</keyword>
<evidence type="ECO:0000256" key="7">
    <source>
        <dbReference type="ARBA" id="ARBA00023002"/>
    </source>
</evidence>
<keyword evidence="4 13" id="KW-0812">Transmembrane</keyword>
<comment type="caution">
    <text evidence="14">The sequence shown here is derived from an EMBL/GenBank/DDBJ whole genome shotgun (WGS) entry which is preliminary data.</text>
</comment>
<dbReference type="InterPro" id="IPR001128">
    <property type="entry name" value="Cyt_P450"/>
</dbReference>
<keyword evidence="6 13" id="KW-1133">Transmembrane helix</keyword>
<dbReference type="EMBL" id="JAVXUO010001293">
    <property type="protein sequence ID" value="KAK2983892.1"/>
    <property type="molecule type" value="Genomic_DNA"/>
</dbReference>
<reference evidence="14" key="1">
    <citation type="submission" date="2022-12" db="EMBL/GenBank/DDBJ databases">
        <title>Draft genome assemblies for two species of Escallonia (Escalloniales).</title>
        <authorList>
            <person name="Chanderbali A."/>
            <person name="Dervinis C."/>
            <person name="Anghel I."/>
            <person name="Soltis D."/>
            <person name="Soltis P."/>
            <person name="Zapata F."/>
        </authorList>
    </citation>
    <scope>NUCLEOTIDE SEQUENCE</scope>
    <source>
        <strain evidence="14">UCBG92.1500</strain>
        <tissue evidence="14">Leaf</tissue>
    </source>
</reference>
<accession>A0AA88RB29</accession>
<keyword evidence="15" id="KW-1185">Reference proteome</keyword>
<dbReference type="Pfam" id="PF00067">
    <property type="entry name" value="p450"/>
    <property type="match status" value="1"/>
</dbReference>
<dbReference type="PANTHER" id="PTHR24282">
    <property type="entry name" value="CYTOCHROME P450 FAMILY MEMBER"/>
    <property type="match status" value="1"/>
</dbReference>
<protein>
    <recommendedName>
        <fullName evidence="16">Cytochrome P450</fullName>
    </recommendedName>
</protein>
<dbReference type="PRINTS" id="PR00385">
    <property type="entry name" value="P450"/>
</dbReference>
<dbReference type="GO" id="GO:0016705">
    <property type="term" value="F:oxidoreductase activity, acting on paired donors, with incorporation or reduction of molecular oxygen"/>
    <property type="evidence" value="ECO:0007669"/>
    <property type="project" value="InterPro"/>
</dbReference>
<evidence type="ECO:0000256" key="12">
    <source>
        <dbReference type="RuleBase" id="RU000461"/>
    </source>
</evidence>
<organism evidence="14 15">
    <name type="scientific">Escallonia rubra</name>
    <dbReference type="NCBI Taxonomy" id="112253"/>
    <lineage>
        <taxon>Eukaryota</taxon>
        <taxon>Viridiplantae</taxon>
        <taxon>Streptophyta</taxon>
        <taxon>Embryophyta</taxon>
        <taxon>Tracheophyta</taxon>
        <taxon>Spermatophyta</taxon>
        <taxon>Magnoliopsida</taxon>
        <taxon>eudicotyledons</taxon>
        <taxon>Gunneridae</taxon>
        <taxon>Pentapetalae</taxon>
        <taxon>asterids</taxon>
        <taxon>campanulids</taxon>
        <taxon>Escalloniales</taxon>
        <taxon>Escalloniaceae</taxon>
        <taxon>Escallonia</taxon>
    </lineage>
</organism>
<evidence type="ECO:0000256" key="1">
    <source>
        <dbReference type="ARBA" id="ARBA00004370"/>
    </source>
</evidence>
<evidence type="ECO:0000256" key="4">
    <source>
        <dbReference type="ARBA" id="ARBA00022692"/>
    </source>
</evidence>
<dbReference type="GO" id="GO:0016020">
    <property type="term" value="C:membrane"/>
    <property type="evidence" value="ECO:0007669"/>
    <property type="project" value="UniProtKB-SubCell"/>
</dbReference>
<keyword evidence="3 11" id="KW-0349">Heme</keyword>
<evidence type="ECO:0000256" key="8">
    <source>
        <dbReference type="ARBA" id="ARBA00023004"/>
    </source>
</evidence>
<comment type="subcellular location">
    <subcellularLocation>
        <location evidence="1">Membrane</location>
    </subcellularLocation>
</comment>
<dbReference type="InterPro" id="IPR002401">
    <property type="entry name" value="Cyt_P450_E_grp-I"/>
</dbReference>
<feature type="transmembrane region" description="Helical" evidence="13">
    <location>
        <begin position="6"/>
        <end position="27"/>
    </location>
</feature>
<comment type="cofactor">
    <cofactor evidence="11">
        <name>heme</name>
        <dbReference type="ChEBI" id="CHEBI:30413"/>
    </cofactor>
</comment>
<dbReference type="InterPro" id="IPR017972">
    <property type="entry name" value="Cyt_P450_CS"/>
</dbReference>
<evidence type="ECO:0000256" key="5">
    <source>
        <dbReference type="ARBA" id="ARBA00022723"/>
    </source>
</evidence>
<evidence type="ECO:0000256" key="3">
    <source>
        <dbReference type="ARBA" id="ARBA00022617"/>
    </source>
</evidence>
<dbReference type="GO" id="GO:0004497">
    <property type="term" value="F:monooxygenase activity"/>
    <property type="evidence" value="ECO:0007669"/>
    <property type="project" value="UniProtKB-KW"/>
</dbReference>
<proteinExistence type="inferred from homology"/>
<evidence type="ECO:0000256" key="6">
    <source>
        <dbReference type="ARBA" id="ARBA00022989"/>
    </source>
</evidence>
<keyword evidence="8 11" id="KW-0408">Iron</keyword>
<evidence type="ECO:0000313" key="14">
    <source>
        <dbReference type="EMBL" id="KAK2983892.1"/>
    </source>
</evidence>
<evidence type="ECO:0000256" key="11">
    <source>
        <dbReference type="PIRSR" id="PIRSR602401-1"/>
    </source>
</evidence>
<evidence type="ECO:0000313" key="15">
    <source>
        <dbReference type="Proteomes" id="UP001187471"/>
    </source>
</evidence>
<name>A0AA88RB29_9ASTE</name>
<dbReference type="SUPFAM" id="SSF48264">
    <property type="entry name" value="Cytochrome P450"/>
    <property type="match status" value="1"/>
</dbReference>
<evidence type="ECO:0000256" key="9">
    <source>
        <dbReference type="ARBA" id="ARBA00023033"/>
    </source>
</evidence>
<keyword evidence="5 11" id="KW-0479">Metal-binding</keyword>
<evidence type="ECO:0000256" key="2">
    <source>
        <dbReference type="ARBA" id="ARBA00010617"/>
    </source>
</evidence>